<keyword evidence="4 6" id="KW-1133">Transmembrane helix</keyword>
<proteinExistence type="predicted"/>
<evidence type="ECO:0000256" key="1">
    <source>
        <dbReference type="ARBA" id="ARBA00004651"/>
    </source>
</evidence>
<keyword evidence="5 6" id="KW-0472">Membrane</keyword>
<name>A0A839ECT4_9MICO</name>
<comment type="subcellular location">
    <subcellularLocation>
        <location evidence="1">Cell membrane</location>
        <topology evidence="1">Multi-pass membrane protein</topology>
    </subcellularLocation>
</comment>
<accession>A0A839ECT4</accession>
<dbReference type="RefSeq" id="WP_182491821.1">
    <property type="nucleotide sequence ID" value="NZ_BAAAOV010000001.1"/>
</dbReference>
<sequence length="150" mass="16763">MALGPQPSDIPLIRRTLAVFKVSSIVTGLFLLGLVVMMVTRYGFGRDIELLGPDGFLALTPKEELTGVNLSIVLLTVHGWLYVVYLACDFVLWRVAYQGARSYAFLRFLWIAMGGIVPFLSFYFERQVPREVEAIVAELDQQTTTQEASA</sequence>
<evidence type="ECO:0000259" key="7">
    <source>
        <dbReference type="Pfam" id="PF12823"/>
    </source>
</evidence>
<protein>
    <submittedName>
        <fullName evidence="8">Integral membrane protein</fullName>
    </submittedName>
</protein>
<keyword evidence="9" id="KW-1185">Reference proteome</keyword>
<evidence type="ECO:0000313" key="9">
    <source>
        <dbReference type="Proteomes" id="UP000585905"/>
    </source>
</evidence>
<feature type="transmembrane region" description="Helical" evidence="6">
    <location>
        <begin position="70"/>
        <end position="92"/>
    </location>
</feature>
<gene>
    <name evidence="8" type="ORF">FHX53_002633</name>
</gene>
<dbReference type="AlphaFoldDB" id="A0A839ECT4"/>
<comment type="caution">
    <text evidence="8">The sequence shown here is derived from an EMBL/GenBank/DDBJ whole genome shotgun (WGS) entry which is preliminary data.</text>
</comment>
<dbReference type="Pfam" id="PF12823">
    <property type="entry name" value="DUF3817"/>
    <property type="match status" value="1"/>
</dbReference>
<dbReference type="InterPro" id="IPR023845">
    <property type="entry name" value="DUF3817_TM"/>
</dbReference>
<reference evidence="8 9" key="1">
    <citation type="submission" date="2020-07" db="EMBL/GenBank/DDBJ databases">
        <title>Sequencing the genomes of 1000 actinobacteria strains.</title>
        <authorList>
            <person name="Klenk H.-P."/>
        </authorList>
    </citation>
    <scope>NUCLEOTIDE SEQUENCE [LARGE SCALE GENOMIC DNA]</scope>
    <source>
        <strain evidence="8 9">DSM 19663</strain>
    </source>
</reference>
<dbReference type="NCBIfam" id="TIGR03954">
    <property type="entry name" value="integ_memb_HG"/>
    <property type="match status" value="1"/>
</dbReference>
<dbReference type="EMBL" id="JACGWX010000010">
    <property type="protein sequence ID" value="MBA8849016.1"/>
    <property type="molecule type" value="Genomic_DNA"/>
</dbReference>
<keyword evidence="2" id="KW-1003">Cell membrane</keyword>
<evidence type="ECO:0000256" key="5">
    <source>
        <dbReference type="ARBA" id="ARBA00023136"/>
    </source>
</evidence>
<evidence type="ECO:0000256" key="3">
    <source>
        <dbReference type="ARBA" id="ARBA00022692"/>
    </source>
</evidence>
<evidence type="ECO:0000313" key="8">
    <source>
        <dbReference type="EMBL" id="MBA8849016.1"/>
    </source>
</evidence>
<evidence type="ECO:0000256" key="6">
    <source>
        <dbReference type="SAM" id="Phobius"/>
    </source>
</evidence>
<evidence type="ECO:0000256" key="2">
    <source>
        <dbReference type="ARBA" id="ARBA00022475"/>
    </source>
</evidence>
<keyword evidence="3 6" id="KW-0812">Transmembrane</keyword>
<dbReference type="Proteomes" id="UP000585905">
    <property type="component" value="Unassembled WGS sequence"/>
</dbReference>
<dbReference type="GO" id="GO:0005886">
    <property type="term" value="C:plasma membrane"/>
    <property type="evidence" value="ECO:0007669"/>
    <property type="project" value="UniProtKB-SubCell"/>
</dbReference>
<evidence type="ECO:0000256" key="4">
    <source>
        <dbReference type="ARBA" id="ARBA00022989"/>
    </source>
</evidence>
<feature type="domain" description="DUF3817" evidence="7">
    <location>
        <begin position="18"/>
        <end position="128"/>
    </location>
</feature>
<organism evidence="8 9">
    <name type="scientific">Microcella alkalica</name>
    <dbReference type="NCBI Taxonomy" id="355930"/>
    <lineage>
        <taxon>Bacteria</taxon>
        <taxon>Bacillati</taxon>
        <taxon>Actinomycetota</taxon>
        <taxon>Actinomycetes</taxon>
        <taxon>Micrococcales</taxon>
        <taxon>Microbacteriaceae</taxon>
        <taxon>Microcella</taxon>
    </lineage>
</organism>
<feature type="transmembrane region" description="Helical" evidence="6">
    <location>
        <begin position="104"/>
        <end position="124"/>
    </location>
</feature>
<feature type="transmembrane region" description="Helical" evidence="6">
    <location>
        <begin position="22"/>
        <end position="44"/>
    </location>
</feature>